<keyword evidence="2" id="KW-1185">Reference proteome</keyword>
<gene>
    <name evidence="1" type="primary">Zmym1-L8</name>
    <name evidence="1" type="ORF">Hamer_G010689</name>
</gene>
<evidence type="ECO:0000313" key="2">
    <source>
        <dbReference type="Proteomes" id="UP000747542"/>
    </source>
</evidence>
<dbReference type="AlphaFoldDB" id="A0A8J5IYX9"/>
<dbReference type="EMBL" id="JAHLQT010047199">
    <property type="protein sequence ID" value="KAG7153377.1"/>
    <property type="molecule type" value="Genomic_DNA"/>
</dbReference>
<evidence type="ECO:0000313" key="1">
    <source>
        <dbReference type="EMBL" id="KAG7153377.1"/>
    </source>
</evidence>
<proteinExistence type="predicted"/>
<sequence length="120" mass="14076">MRFCKIFRVSQVLQNEDVNLKTCADLYGALADQLCTSRDKFERYEAATKDMLPDVDHKAAQTRKRIRKKVPNDGDAPGVYLNARDKFRITTFYTIIDKLETEMRRRGEIYKEIAEVFFSK</sequence>
<protein>
    <submittedName>
        <fullName evidence="1">Putative Zinc finger MYM-type protein 1-like 8</fullName>
    </submittedName>
</protein>
<reference evidence="1" key="1">
    <citation type="journal article" date="2021" name="Sci. Adv.">
        <title>The American lobster genome reveals insights on longevity, neural, and immune adaptations.</title>
        <authorList>
            <person name="Polinski J.M."/>
            <person name="Zimin A.V."/>
            <person name="Clark K.F."/>
            <person name="Kohn A.B."/>
            <person name="Sadowski N."/>
            <person name="Timp W."/>
            <person name="Ptitsyn A."/>
            <person name="Khanna P."/>
            <person name="Romanova D.Y."/>
            <person name="Williams P."/>
            <person name="Greenwood S.J."/>
            <person name="Moroz L.L."/>
            <person name="Walt D.R."/>
            <person name="Bodnar A.G."/>
        </authorList>
    </citation>
    <scope>NUCLEOTIDE SEQUENCE</scope>
    <source>
        <strain evidence="1">GMGI-L3</strain>
    </source>
</reference>
<name>A0A8J5IYX9_HOMAM</name>
<organism evidence="1 2">
    <name type="scientific">Homarus americanus</name>
    <name type="common">American lobster</name>
    <dbReference type="NCBI Taxonomy" id="6706"/>
    <lineage>
        <taxon>Eukaryota</taxon>
        <taxon>Metazoa</taxon>
        <taxon>Ecdysozoa</taxon>
        <taxon>Arthropoda</taxon>
        <taxon>Crustacea</taxon>
        <taxon>Multicrustacea</taxon>
        <taxon>Malacostraca</taxon>
        <taxon>Eumalacostraca</taxon>
        <taxon>Eucarida</taxon>
        <taxon>Decapoda</taxon>
        <taxon>Pleocyemata</taxon>
        <taxon>Astacidea</taxon>
        <taxon>Nephropoidea</taxon>
        <taxon>Nephropidae</taxon>
        <taxon>Homarus</taxon>
    </lineage>
</organism>
<comment type="caution">
    <text evidence="1">The sequence shown here is derived from an EMBL/GenBank/DDBJ whole genome shotgun (WGS) entry which is preliminary data.</text>
</comment>
<accession>A0A8J5IYX9</accession>
<dbReference type="Proteomes" id="UP000747542">
    <property type="component" value="Unassembled WGS sequence"/>
</dbReference>